<dbReference type="EnsemblMetazoa" id="tetur08g05160.1">
    <property type="protein sequence ID" value="tetur08g05160.1"/>
    <property type="gene ID" value="tetur08g05160"/>
</dbReference>
<reference evidence="3" key="1">
    <citation type="submission" date="2011-08" db="EMBL/GenBank/DDBJ databases">
        <authorList>
            <person name="Rombauts S."/>
        </authorList>
    </citation>
    <scope>NUCLEOTIDE SEQUENCE</scope>
    <source>
        <strain evidence="3">London</strain>
    </source>
</reference>
<dbReference type="HOGENOM" id="CLU_1027885_0_0_1"/>
<dbReference type="Proteomes" id="UP000015104">
    <property type="component" value="Unassembled WGS sequence"/>
</dbReference>
<name>T1KBS9_TETUR</name>
<accession>T1KBS9</accession>
<sequence>MVIDLGKPFGRQQKDLIDESDGSASGSGESPMLPSIPITDNIHVVSSLATPSLSTSSLTATTVKPKVTINVLTSIDSNESLNSSSVSPSLPGHSAVSVEPFGVRSVWKIWQFFVGGTGNESGPVVISTANETSNSKFPSNQSITSNLSSLRKRPSMYNNININNQMITNNSSSINVTNEVWLLNGKRCNGFDKSVCVDISVSKLLRARLCCLNEVTGGLMGPGKGFRCTGYTKSICNKMFPLIKCCLKDFHHILGKYLNNNSSHSPSSNIG</sequence>
<proteinExistence type="predicted"/>
<feature type="region of interest" description="Disordered" evidence="1">
    <location>
        <begin position="1"/>
        <end position="33"/>
    </location>
</feature>
<dbReference type="AlphaFoldDB" id="T1KBS9"/>
<keyword evidence="3" id="KW-1185">Reference proteome</keyword>
<evidence type="ECO:0000256" key="1">
    <source>
        <dbReference type="SAM" id="MobiDB-lite"/>
    </source>
</evidence>
<evidence type="ECO:0000313" key="3">
    <source>
        <dbReference type="Proteomes" id="UP000015104"/>
    </source>
</evidence>
<protein>
    <submittedName>
        <fullName evidence="2">Uncharacterized protein</fullName>
    </submittedName>
</protein>
<organism evidence="2 3">
    <name type="scientific">Tetranychus urticae</name>
    <name type="common">Two-spotted spider mite</name>
    <dbReference type="NCBI Taxonomy" id="32264"/>
    <lineage>
        <taxon>Eukaryota</taxon>
        <taxon>Metazoa</taxon>
        <taxon>Ecdysozoa</taxon>
        <taxon>Arthropoda</taxon>
        <taxon>Chelicerata</taxon>
        <taxon>Arachnida</taxon>
        <taxon>Acari</taxon>
        <taxon>Acariformes</taxon>
        <taxon>Trombidiformes</taxon>
        <taxon>Prostigmata</taxon>
        <taxon>Eleutherengona</taxon>
        <taxon>Raphignathae</taxon>
        <taxon>Tetranychoidea</taxon>
        <taxon>Tetranychidae</taxon>
        <taxon>Tetranychus</taxon>
    </lineage>
</organism>
<dbReference type="EMBL" id="CAEY01001955">
    <property type="status" value="NOT_ANNOTATED_CDS"/>
    <property type="molecule type" value="Genomic_DNA"/>
</dbReference>
<evidence type="ECO:0000313" key="2">
    <source>
        <dbReference type="EnsemblMetazoa" id="tetur08g05160.1"/>
    </source>
</evidence>
<reference evidence="2" key="2">
    <citation type="submission" date="2015-06" db="UniProtKB">
        <authorList>
            <consortium name="EnsemblMetazoa"/>
        </authorList>
    </citation>
    <scope>IDENTIFICATION</scope>
</reference>